<dbReference type="SUPFAM" id="SSF52266">
    <property type="entry name" value="SGNH hydrolase"/>
    <property type="match status" value="1"/>
</dbReference>
<dbReference type="CDD" id="cd01834">
    <property type="entry name" value="SGNH_hydrolase_like_2"/>
    <property type="match status" value="1"/>
</dbReference>
<gene>
    <name evidence="2" type="ORF">NRE15_14415</name>
</gene>
<dbReference type="EMBL" id="CP102453">
    <property type="protein sequence ID" value="UUX34056.1"/>
    <property type="molecule type" value="Genomic_DNA"/>
</dbReference>
<organism evidence="2 3">
    <name type="scientific">Fundicoccus culcitae</name>
    <dbReference type="NCBI Taxonomy" id="2969821"/>
    <lineage>
        <taxon>Bacteria</taxon>
        <taxon>Bacillati</taxon>
        <taxon>Bacillota</taxon>
        <taxon>Bacilli</taxon>
        <taxon>Lactobacillales</taxon>
        <taxon>Aerococcaceae</taxon>
        <taxon>Fundicoccus</taxon>
    </lineage>
</organism>
<proteinExistence type="predicted"/>
<dbReference type="GO" id="GO:0016787">
    <property type="term" value="F:hydrolase activity"/>
    <property type="evidence" value="ECO:0007669"/>
    <property type="project" value="UniProtKB-KW"/>
</dbReference>
<dbReference type="Pfam" id="PF13472">
    <property type="entry name" value="Lipase_GDSL_2"/>
    <property type="match status" value="1"/>
</dbReference>
<evidence type="ECO:0000313" key="3">
    <source>
        <dbReference type="Proteomes" id="UP001315967"/>
    </source>
</evidence>
<name>A0ABY5P5R5_9LACT</name>
<keyword evidence="2" id="KW-0378">Hydrolase</keyword>
<dbReference type="RefSeq" id="WP_313793558.1">
    <property type="nucleotide sequence ID" value="NZ_CP102453.1"/>
</dbReference>
<dbReference type="Proteomes" id="UP001315967">
    <property type="component" value="Chromosome"/>
</dbReference>
<dbReference type="PANTHER" id="PTHR30383:SF5">
    <property type="entry name" value="SGNH HYDROLASE-TYPE ESTERASE DOMAIN-CONTAINING PROTEIN"/>
    <property type="match status" value="1"/>
</dbReference>
<evidence type="ECO:0000259" key="1">
    <source>
        <dbReference type="Pfam" id="PF13472"/>
    </source>
</evidence>
<dbReference type="Gene3D" id="3.40.50.1110">
    <property type="entry name" value="SGNH hydrolase"/>
    <property type="match status" value="1"/>
</dbReference>
<accession>A0ABY5P5R5</accession>
<evidence type="ECO:0000313" key="2">
    <source>
        <dbReference type="EMBL" id="UUX34056.1"/>
    </source>
</evidence>
<feature type="domain" description="SGNH hydrolase-type esterase" evidence="1">
    <location>
        <begin position="11"/>
        <end position="199"/>
    </location>
</feature>
<dbReference type="PANTHER" id="PTHR30383">
    <property type="entry name" value="THIOESTERASE 1/PROTEASE 1/LYSOPHOSPHOLIPASE L1"/>
    <property type="match status" value="1"/>
</dbReference>
<dbReference type="InterPro" id="IPR036514">
    <property type="entry name" value="SGNH_hydro_sf"/>
</dbReference>
<dbReference type="InterPro" id="IPR051532">
    <property type="entry name" value="Ester_Hydrolysis_Enzymes"/>
</dbReference>
<dbReference type="InterPro" id="IPR013830">
    <property type="entry name" value="SGNH_hydro"/>
</dbReference>
<keyword evidence="3" id="KW-1185">Reference proteome</keyword>
<protein>
    <submittedName>
        <fullName evidence="2">SGNH/GDSL hydrolase family protein</fullName>
    </submittedName>
</protein>
<reference evidence="2 3" key="1">
    <citation type="submission" date="2022-08" db="EMBL/GenBank/DDBJ databases">
        <title>Aerococcaceae sp. nov isolated from spoiled eye mask.</title>
        <authorList>
            <person name="Zhou G."/>
            <person name="Xie X.-B."/>
            <person name="Shi Q.-S."/>
            <person name="Wang Y.-S."/>
            <person name="Wen X."/>
            <person name="Peng H."/>
            <person name="Yang X.-J."/>
            <person name="Tao H.-B."/>
            <person name="Huang X.-M."/>
        </authorList>
    </citation>
    <scope>NUCLEOTIDE SEQUENCE [LARGE SCALE GENOMIC DNA]</scope>
    <source>
        <strain evidence="3">DM20194951</strain>
    </source>
</reference>
<sequence length="212" mass="24283">MKLRANDRILFIGDSITDCGRSFNNDEDLGLGYVFLAGNLLLGKVPHLHLKVFNRGIGGNKLLDLEKRWETDCLAVNPDILTVFIGINDIWHNRTNSTPIDQEYLNDFDRRYRQLLMQVTEQNPAIQLILIQPFVLPILDDRLAWKNELNLMNQIIANIANDFKAELIPLSDHFEQLLTESDPLEFTVEDGVHPTPVGHGVIANQWLNRINF</sequence>